<feature type="coiled-coil region" evidence="1">
    <location>
        <begin position="313"/>
        <end position="379"/>
    </location>
</feature>
<dbReference type="AlphaFoldDB" id="A0A8T1SL62"/>
<dbReference type="PANTHER" id="PTHR31935">
    <property type="entry name" value="COILED-COIL DOMAIN-CONTAINING PROTEIN 13"/>
    <property type="match status" value="1"/>
</dbReference>
<proteinExistence type="predicted"/>
<feature type="region of interest" description="Disordered" evidence="2">
    <location>
        <begin position="612"/>
        <end position="653"/>
    </location>
</feature>
<accession>A0A8T1SL62</accession>
<feature type="compositionally biased region" description="Polar residues" evidence="2">
    <location>
        <begin position="629"/>
        <end position="643"/>
    </location>
</feature>
<evidence type="ECO:0000256" key="1">
    <source>
        <dbReference type="SAM" id="Coils"/>
    </source>
</evidence>
<dbReference type="GO" id="GO:0034451">
    <property type="term" value="C:centriolar satellite"/>
    <property type="evidence" value="ECO:0007669"/>
    <property type="project" value="TreeGrafter"/>
</dbReference>
<dbReference type="EMBL" id="JAHGAV010000178">
    <property type="protein sequence ID" value="KAG6929390.1"/>
    <property type="molecule type" value="Genomic_DNA"/>
</dbReference>
<reference evidence="3 4" key="1">
    <citation type="journal article" date="2020" name="G3 (Bethesda)">
        <title>Draft Genome of the Common Snapping Turtle, Chelydra serpentina, a Model for Phenotypic Plasticity in Reptiles.</title>
        <authorList>
            <person name="Das D."/>
            <person name="Singh S.K."/>
            <person name="Bierstedt J."/>
            <person name="Erickson A."/>
            <person name="Galli G.L.J."/>
            <person name="Crossley D.A. 2nd"/>
            <person name="Rhen T."/>
        </authorList>
    </citation>
    <scope>NUCLEOTIDE SEQUENCE [LARGE SCALE GENOMIC DNA]</scope>
    <source>
        <strain evidence="3">KW</strain>
    </source>
</reference>
<feature type="coiled-coil region" evidence="1">
    <location>
        <begin position="68"/>
        <end position="102"/>
    </location>
</feature>
<dbReference type="PANTHER" id="PTHR31935:SF1">
    <property type="entry name" value="COILED-COIL DOMAIN-CONTAINING PROTEIN 13"/>
    <property type="match status" value="1"/>
</dbReference>
<name>A0A8T1SL62_CHESE</name>
<feature type="region of interest" description="Disordered" evidence="2">
    <location>
        <begin position="458"/>
        <end position="542"/>
    </location>
</feature>
<feature type="coiled-coil region" evidence="1">
    <location>
        <begin position="139"/>
        <end position="243"/>
    </location>
</feature>
<feature type="compositionally biased region" description="Basic and acidic residues" evidence="2">
    <location>
        <begin position="462"/>
        <end position="485"/>
    </location>
</feature>
<organism evidence="3 4">
    <name type="scientific">Chelydra serpentina</name>
    <name type="common">Snapping turtle</name>
    <name type="synonym">Testudo serpentina</name>
    <dbReference type="NCBI Taxonomy" id="8475"/>
    <lineage>
        <taxon>Eukaryota</taxon>
        <taxon>Metazoa</taxon>
        <taxon>Chordata</taxon>
        <taxon>Craniata</taxon>
        <taxon>Vertebrata</taxon>
        <taxon>Euteleostomi</taxon>
        <taxon>Archelosauria</taxon>
        <taxon>Testudinata</taxon>
        <taxon>Testudines</taxon>
        <taxon>Cryptodira</taxon>
        <taxon>Durocryptodira</taxon>
        <taxon>Americhelydia</taxon>
        <taxon>Chelydroidea</taxon>
        <taxon>Chelydridae</taxon>
        <taxon>Chelydra</taxon>
    </lineage>
</organism>
<dbReference type="InterPro" id="IPR038929">
    <property type="entry name" value="CCDC13"/>
</dbReference>
<sequence>MESDKGLNENLKIQFKALQEQQQKRLQNLMEKKKEKQHGQKQQQPNNNPTETFGVQDDLNLCKADGQLSNEEISKRLLEDENEQLQEQLREVVDENGRLYKLVKERDFEIRQLQKKIEEERLALKGMSGLAGDVAATKIVELSKKNRELTAETESEKAKVKQMNNKVKELEKELQTALGKIQSLGGNDSGIKQSILRRMEGNSPESPELKALQEKLTAANFKAMECRNQLQTTKQELKMMQKLLASEVGEDVNIQNLLTISGSWRGRAQQILVLQGKVRELENQLGQSKSRASVNNVDEEMLALTDPRKLSAQEKNLIRIRNLEKEKKEALEKLSGEHNTLQKDHEDVKKKLDASKARNKVLSNEVKALKGQISTLLEKGKHDDELVDALLNEQKQMHEILKHLSLQDEKNKESQQSLGQHLNSEAQKQSSLIGQLQQMVAEREARIKELEEEMGLLTLQHQKKETTEEGRSDVADTPSSEHLEEQSFTLMRPPASVGDHVGRNGSARTVSKMGHTLVESAATKPSPPSNSVTSGRIADTESPDLKVLQTQITEYKALCHAAEVERDRLTELVTVLQKRVVESSDKVLEAEKKLQEERRRSVILEQHLEKMKMDAGKNTITQKPPPRNKTGQSANSSRHTLTASDRKDLTATQLSEVPLKSQIEELTTRLVIQLDENEALKTALESTVNMKEEDFKLYQETMGQVKEIFLQALRQQKQEKN</sequence>
<dbReference type="GO" id="GO:1905515">
    <property type="term" value="P:non-motile cilium assembly"/>
    <property type="evidence" value="ECO:0007669"/>
    <property type="project" value="TreeGrafter"/>
</dbReference>
<gene>
    <name evidence="3" type="primary">CCDC13</name>
    <name evidence="3" type="ORF">G0U57_005657</name>
</gene>
<evidence type="ECO:0000256" key="2">
    <source>
        <dbReference type="SAM" id="MobiDB-lite"/>
    </source>
</evidence>
<evidence type="ECO:0000313" key="4">
    <source>
        <dbReference type="Proteomes" id="UP000765507"/>
    </source>
</evidence>
<comment type="caution">
    <text evidence="3">The sequence shown here is derived from an EMBL/GenBank/DDBJ whole genome shotgun (WGS) entry which is preliminary data.</text>
</comment>
<keyword evidence="4" id="KW-1185">Reference proteome</keyword>
<dbReference type="OrthoDB" id="10258312at2759"/>
<feature type="region of interest" description="Disordered" evidence="2">
    <location>
        <begin position="24"/>
        <end position="55"/>
    </location>
</feature>
<keyword evidence="1" id="KW-0175">Coiled coil</keyword>
<dbReference type="GO" id="GO:0031122">
    <property type="term" value="P:cytoplasmic microtubule organization"/>
    <property type="evidence" value="ECO:0007669"/>
    <property type="project" value="TreeGrafter"/>
</dbReference>
<evidence type="ECO:0000313" key="3">
    <source>
        <dbReference type="EMBL" id="KAG6929390.1"/>
    </source>
</evidence>
<dbReference type="Proteomes" id="UP000765507">
    <property type="component" value="Unassembled WGS sequence"/>
</dbReference>
<protein>
    <submittedName>
        <fullName evidence="3">Coiled-coil domain containing 13</fullName>
    </submittedName>
</protein>